<evidence type="ECO:0000256" key="1">
    <source>
        <dbReference type="ARBA" id="ARBA00011063"/>
    </source>
</evidence>
<comment type="caution">
    <text evidence="6">The sequence shown here is derived from an EMBL/GenBank/DDBJ whole genome shotgun (WGS) entry which is preliminary data.</text>
</comment>
<comment type="similarity">
    <text evidence="1">Belongs to the low molecular weight phosphotyrosine protein phosphatase family.</text>
</comment>
<evidence type="ECO:0000259" key="5">
    <source>
        <dbReference type="SMART" id="SM00226"/>
    </source>
</evidence>
<dbReference type="PANTHER" id="PTHR11717:SF7">
    <property type="entry name" value="LOW MOLECULAR WEIGHT PHOSPHOTYROSINE PROTEIN PHOSPHATASE"/>
    <property type="match status" value="1"/>
</dbReference>
<evidence type="ECO:0000256" key="4">
    <source>
        <dbReference type="ARBA" id="ARBA00022912"/>
    </source>
</evidence>
<dbReference type="SMART" id="SM00226">
    <property type="entry name" value="LMWPc"/>
    <property type="match status" value="1"/>
</dbReference>
<protein>
    <recommendedName>
        <fullName evidence="2">protein-tyrosine-phosphatase</fullName>
        <ecNumber evidence="2">3.1.3.48</ecNumber>
    </recommendedName>
</protein>
<dbReference type="Pfam" id="PF01451">
    <property type="entry name" value="LMWPc"/>
    <property type="match status" value="1"/>
</dbReference>
<dbReference type="InterPro" id="IPR023485">
    <property type="entry name" value="Ptyr_pPase"/>
</dbReference>
<dbReference type="InterPro" id="IPR036196">
    <property type="entry name" value="Ptyr_pPase_sf"/>
</dbReference>
<dbReference type="PANTHER" id="PTHR11717">
    <property type="entry name" value="LOW MOLECULAR WEIGHT PROTEIN TYROSINE PHOSPHATASE"/>
    <property type="match status" value="1"/>
</dbReference>
<dbReference type="InterPro" id="IPR050438">
    <property type="entry name" value="LMW_PTPase"/>
</dbReference>
<accession>A0ABX1QYX7</accession>
<proteinExistence type="inferred from homology"/>
<feature type="domain" description="Phosphotyrosine protein phosphatase I" evidence="5">
    <location>
        <begin position="45"/>
        <end position="181"/>
    </location>
</feature>
<keyword evidence="3" id="KW-0378">Hydrolase</keyword>
<keyword evidence="7" id="KW-1185">Reference proteome</keyword>
<dbReference type="SUPFAM" id="SSF52788">
    <property type="entry name" value="Phosphotyrosine protein phosphatases I"/>
    <property type="match status" value="1"/>
</dbReference>
<dbReference type="EC" id="3.1.3.48" evidence="2"/>
<dbReference type="PRINTS" id="PR00719">
    <property type="entry name" value="LMWPTPASE"/>
</dbReference>
<gene>
    <name evidence="6" type="ORF">HCJ96_03320</name>
</gene>
<evidence type="ECO:0000313" key="6">
    <source>
        <dbReference type="EMBL" id="NMH59049.1"/>
    </source>
</evidence>
<evidence type="ECO:0000256" key="2">
    <source>
        <dbReference type="ARBA" id="ARBA00013064"/>
    </source>
</evidence>
<name>A0ABX1QYX7_9ALTE</name>
<dbReference type="RefSeq" id="WP_169209628.1">
    <property type="nucleotide sequence ID" value="NZ_JAATNW010000002.1"/>
</dbReference>
<keyword evidence="4" id="KW-0904">Protein phosphatase</keyword>
<evidence type="ECO:0000256" key="3">
    <source>
        <dbReference type="ARBA" id="ARBA00022801"/>
    </source>
</evidence>
<sequence>MLNVSQKIADEFGSKRGLLRFLVFGIKNSFGHYKKATKVDLRDVRRLVFICSGNICRSPFGEEVSKVNDFEAVSYGLHCRGGDPAFEKTLHFSKELGYDLHAHRSQHISNYEPKTNDLLVVMEPAHLLELERLFPESKKVLIGILSSQRTVYLHDPYNTNDYFFLKCLRSIEIATKKLITQVGNQK</sequence>
<dbReference type="Gene3D" id="3.40.50.2300">
    <property type="match status" value="1"/>
</dbReference>
<dbReference type="InterPro" id="IPR017867">
    <property type="entry name" value="Tyr_phospatase_low_mol_wt"/>
</dbReference>
<dbReference type="EMBL" id="JAATNW010000002">
    <property type="protein sequence ID" value="NMH59049.1"/>
    <property type="molecule type" value="Genomic_DNA"/>
</dbReference>
<dbReference type="Proteomes" id="UP000709336">
    <property type="component" value="Unassembled WGS sequence"/>
</dbReference>
<organism evidence="6 7">
    <name type="scientific">Alteromonas ponticola</name>
    <dbReference type="NCBI Taxonomy" id="2720613"/>
    <lineage>
        <taxon>Bacteria</taxon>
        <taxon>Pseudomonadati</taxon>
        <taxon>Pseudomonadota</taxon>
        <taxon>Gammaproteobacteria</taxon>
        <taxon>Alteromonadales</taxon>
        <taxon>Alteromonadaceae</taxon>
        <taxon>Alteromonas/Salinimonas group</taxon>
        <taxon>Alteromonas</taxon>
    </lineage>
</organism>
<evidence type="ECO:0000313" key="7">
    <source>
        <dbReference type="Proteomes" id="UP000709336"/>
    </source>
</evidence>
<reference evidence="6 7" key="1">
    <citation type="submission" date="2020-03" db="EMBL/GenBank/DDBJ databases">
        <title>Alteromonas ponticola sp. nov., isolated from seawater.</title>
        <authorList>
            <person name="Yoon J.-H."/>
            <person name="Kim Y.-O."/>
        </authorList>
    </citation>
    <scope>NUCLEOTIDE SEQUENCE [LARGE SCALE GENOMIC DNA]</scope>
    <source>
        <strain evidence="6 7">MYP5</strain>
    </source>
</reference>